<evidence type="ECO:0000313" key="3">
    <source>
        <dbReference type="EMBL" id="GCA63713.1"/>
    </source>
</evidence>
<comment type="caution">
    <text evidence="3">The sequence shown here is derived from an EMBL/GenBank/DDBJ whole genome shotgun (WGS) entry which is preliminary data.</text>
</comment>
<accession>A0A391NZJ0</accession>
<dbReference type="SUPFAM" id="SSF47862">
    <property type="entry name" value="Saposin"/>
    <property type="match status" value="1"/>
</dbReference>
<dbReference type="InterPro" id="IPR008139">
    <property type="entry name" value="SaposinB_dom"/>
</dbReference>
<feature type="non-terminal residue" evidence="3">
    <location>
        <position position="63"/>
    </location>
</feature>
<name>A0A391NZJ0_9EUKA</name>
<evidence type="ECO:0000256" key="1">
    <source>
        <dbReference type="ARBA" id="ARBA00023157"/>
    </source>
</evidence>
<keyword evidence="4" id="KW-1185">Reference proteome</keyword>
<feature type="domain" description="Saposin B-type" evidence="2">
    <location>
        <begin position="1"/>
        <end position="63"/>
    </location>
</feature>
<sequence length="63" mass="6754">IEEALIQGCDTLPVDVDNPTPAESLEVDTCNVIMLQNESAVLQLLGKGYPTDVICEMVGECSE</sequence>
<dbReference type="Proteomes" id="UP000265618">
    <property type="component" value="Unassembled WGS sequence"/>
</dbReference>
<dbReference type="PROSITE" id="PS50015">
    <property type="entry name" value="SAP_B"/>
    <property type="match status" value="1"/>
</dbReference>
<gene>
    <name evidence="3" type="ORF">KIPB_011498</name>
</gene>
<reference evidence="3 4" key="1">
    <citation type="journal article" date="2018" name="PLoS ONE">
        <title>The draft genome of Kipferlia bialata reveals reductive genome evolution in fornicate parasites.</title>
        <authorList>
            <person name="Tanifuji G."/>
            <person name="Takabayashi S."/>
            <person name="Kume K."/>
            <person name="Takagi M."/>
            <person name="Nakayama T."/>
            <person name="Kamikawa R."/>
            <person name="Inagaki Y."/>
            <person name="Hashimoto T."/>
        </authorList>
    </citation>
    <scope>NUCLEOTIDE SEQUENCE [LARGE SCALE GENOMIC DNA]</scope>
    <source>
        <strain evidence="3">NY0173</strain>
    </source>
</reference>
<proteinExistence type="predicted"/>
<dbReference type="AlphaFoldDB" id="A0A391NZJ0"/>
<dbReference type="EMBL" id="BDIP01004689">
    <property type="protein sequence ID" value="GCA63713.1"/>
    <property type="molecule type" value="Genomic_DNA"/>
</dbReference>
<evidence type="ECO:0000313" key="4">
    <source>
        <dbReference type="Proteomes" id="UP000265618"/>
    </source>
</evidence>
<organism evidence="3 4">
    <name type="scientific">Kipferlia bialata</name>
    <dbReference type="NCBI Taxonomy" id="797122"/>
    <lineage>
        <taxon>Eukaryota</taxon>
        <taxon>Metamonada</taxon>
        <taxon>Carpediemonas-like organisms</taxon>
        <taxon>Kipferlia</taxon>
    </lineage>
</organism>
<dbReference type="InterPro" id="IPR011001">
    <property type="entry name" value="Saposin-like"/>
</dbReference>
<protein>
    <recommendedName>
        <fullName evidence="2">Saposin B-type domain-containing protein</fullName>
    </recommendedName>
</protein>
<evidence type="ECO:0000259" key="2">
    <source>
        <dbReference type="PROSITE" id="PS50015"/>
    </source>
</evidence>
<dbReference type="Gene3D" id="1.10.225.10">
    <property type="entry name" value="Saposin-like"/>
    <property type="match status" value="1"/>
</dbReference>
<keyword evidence="1" id="KW-1015">Disulfide bond</keyword>